<feature type="non-terminal residue" evidence="2">
    <location>
        <position position="1"/>
    </location>
</feature>
<evidence type="ECO:0000313" key="3">
    <source>
        <dbReference type="Proteomes" id="UP001432027"/>
    </source>
</evidence>
<dbReference type="AlphaFoldDB" id="A0AAV5SSI8"/>
<sequence>QTILLRPSKIALRNLNDSGQPRNIDSNLTVENWSENNHFMARVDKRIREFREIIRVTAGESRRVAEEFQRRGRRDREKNQQIEV</sequence>
<keyword evidence="3" id="KW-1185">Reference proteome</keyword>
<dbReference type="Proteomes" id="UP001432027">
    <property type="component" value="Unassembled WGS sequence"/>
</dbReference>
<protein>
    <submittedName>
        <fullName evidence="2">Uncharacterized protein</fullName>
    </submittedName>
</protein>
<proteinExistence type="predicted"/>
<reference evidence="2" key="1">
    <citation type="submission" date="2023-10" db="EMBL/GenBank/DDBJ databases">
        <title>Genome assembly of Pristionchus species.</title>
        <authorList>
            <person name="Yoshida K."/>
            <person name="Sommer R.J."/>
        </authorList>
    </citation>
    <scope>NUCLEOTIDE SEQUENCE</scope>
    <source>
        <strain evidence="2">RS0144</strain>
    </source>
</reference>
<gene>
    <name evidence="2" type="ORF">PENTCL1PPCAC_5329</name>
</gene>
<feature type="non-terminal residue" evidence="2">
    <location>
        <position position="84"/>
    </location>
</feature>
<accession>A0AAV5SSI8</accession>
<feature type="region of interest" description="Disordered" evidence="1">
    <location>
        <begin position="65"/>
        <end position="84"/>
    </location>
</feature>
<name>A0AAV5SSI8_9BILA</name>
<dbReference type="EMBL" id="BTSX01000002">
    <property type="protein sequence ID" value="GMS83154.1"/>
    <property type="molecule type" value="Genomic_DNA"/>
</dbReference>
<organism evidence="2 3">
    <name type="scientific">Pristionchus entomophagus</name>
    <dbReference type="NCBI Taxonomy" id="358040"/>
    <lineage>
        <taxon>Eukaryota</taxon>
        <taxon>Metazoa</taxon>
        <taxon>Ecdysozoa</taxon>
        <taxon>Nematoda</taxon>
        <taxon>Chromadorea</taxon>
        <taxon>Rhabditida</taxon>
        <taxon>Rhabditina</taxon>
        <taxon>Diplogasteromorpha</taxon>
        <taxon>Diplogasteroidea</taxon>
        <taxon>Neodiplogasteridae</taxon>
        <taxon>Pristionchus</taxon>
    </lineage>
</organism>
<evidence type="ECO:0000256" key="1">
    <source>
        <dbReference type="SAM" id="MobiDB-lite"/>
    </source>
</evidence>
<evidence type="ECO:0000313" key="2">
    <source>
        <dbReference type="EMBL" id="GMS83154.1"/>
    </source>
</evidence>
<comment type="caution">
    <text evidence="2">The sequence shown here is derived from an EMBL/GenBank/DDBJ whole genome shotgun (WGS) entry which is preliminary data.</text>
</comment>